<dbReference type="Proteomes" id="UP001495147">
    <property type="component" value="Unassembled WGS sequence"/>
</dbReference>
<evidence type="ECO:0000313" key="4">
    <source>
        <dbReference type="Proteomes" id="UP001495147"/>
    </source>
</evidence>
<evidence type="ECO:0000313" key="3">
    <source>
        <dbReference type="EMBL" id="MEO3692734.1"/>
    </source>
</evidence>
<keyword evidence="2" id="KW-0812">Transmembrane</keyword>
<accession>A0ABV0G4T3</accession>
<keyword evidence="2" id="KW-1133">Transmembrane helix</keyword>
<comment type="caution">
    <text evidence="3">The sequence shown here is derived from an EMBL/GenBank/DDBJ whole genome shotgun (WGS) entry which is preliminary data.</text>
</comment>
<name>A0ABV0G4T3_9BURK</name>
<feature type="region of interest" description="Disordered" evidence="1">
    <location>
        <begin position="1"/>
        <end position="24"/>
    </location>
</feature>
<evidence type="ECO:0000256" key="2">
    <source>
        <dbReference type="SAM" id="Phobius"/>
    </source>
</evidence>
<keyword evidence="2" id="KW-0472">Membrane</keyword>
<reference evidence="3 4" key="1">
    <citation type="submission" date="2024-05" db="EMBL/GenBank/DDBJ databases">
        <title>Roseateles sp. DJS-2-20 16S ribosomal RNA gene Genome sequencing and assembly.</title>
        <authorList>
            <person name="Woo H."/>
        </authorList>
    </citation>
    <scope>NUCLEOTIDE SEQUENCE [LARGE SCALE GENOMIC DNA]</scope>
    <source>
        <strain evidence="3 4">DJS-2-20</strain>
    </source>
</reference>
<dbReference type="EMBL" id="JBDPZD010000004">
    <property type="protein sequence ID" value="MEO3692734.1"/>
    <property type="molecule type" value="Genomic_DNA"/>
</dbReference>
<feature type="compositionally biased region" description="Low complexity" evidence="1">
    <location>
        <begin position="1"/>
        <end position="20"/>
    </location>
</feature>
<proteinExistence type="predicted"/>
<protein>
    <submittedName>
        <fullName evidence="3">Uncharacterized protein</fullName>
    </submittedName>
</protein>
<organism evidence="3 4">
    <name type="scientific">Roseateles paludis</name>
    <dbReference type="NCBI Taxonomy" id="3145238"/>
    <lineage>
        <taxon>Bacteria</taxon>
        <taxon>Pseudomonadati</taxon>
        <taxon>Pseudomonadota</taxon>
        <taxon>Betaproteobacteria</taxon>
        <taxon>Burkholderiales</taxon>
        <taxon>Sphaerotilaceae</taxon>
        <taxon>Roseateles</taxon>
    </lineage>
</organism>
<keyword evidence="4" id="KW-1185">Reference proteome</keyword>
<evidence type="ECO:0000256" key="1">
    <source>
        <dbReference type="SAM" id="MobiDB-lite"/>
    </source>
</evidence>
<sequence>MDPTTSSAAPTPAATGLAPAHRTGGAQMPVWQQARGLRRVHVMAAVIALVAATTIFVVFDKLRASNHIHIPAKPQLVADVDLRIANPAEAFGQGEDEARKDIAAGKLRLRLVGSEKPSDEDRARQRRLKQRYGIDWQFIEIPAPVKVEAGKDGGAVGFKDGGKTPAHVLAARAAGYNRIVQDEIARRHGAEFVEKLLKGEEP</sequence>
<feature type="transmembrane region" description="Helical" evidence="2">
    <location>
        <begin position="40"/>
        <end position="59"/>
    </location>
</feature>
<gene>
    <name evidence="3" type="ORF">ABDJ85_14745</name>
</gene>
<dbReference type="RefSeq" id="WP_347705550.1">
    <property type="nucleotide sequence ID" value="NZ_JBDPZD010000004.1"/>
</dbReference>